<dbReference type="GO" id="GO:0004519">
    <property type="term" value="F:endonuclease activity"/>
    <property type="evidence" value="ECO:0007669"/>
    <property type="project" value="UniProtKB-KW"/>
</dbReference>
<comment type="caution">
    <text evidence="2">The sequence shown here is derived from an EMBL/GenBank/DDBJ whole genome shotgun (WGS) entry which is preliminary data.</text>
</comment>
<keyword evidence="2" id="KW-0255">Endonuclease</keyword>
<evidence type="ECO:0000313" key="3">
    <source>
        <dbReference type="Proteomes" id="UP001458880"/>
    </source>
</evidence>
<protein>
    <submittedName>
        <fullName evidence="2">DDE superfamily endonuclease</fullName>
    </submittedName>
</protein>
<dbReference type="Proteomes" id="UP001458880">
    <property type="component" value="Unassembled WGS sequence"/>
</dbReference>
<evidence type="ECO:0000259" key="1">
    <source>
        <dbReference type="Pfam" id="PF03184"/>
    </source>
</evidence>
<gene>
    <name evidence="2" type="ORF">QE152_g9550</name>
</gene>
<accession>A0AAW1LYV1</accession>
<reference evidence="2 3" key="1">
    <citation type="journal article" date="2024" name="BMC Genomics">
        <title>De novo assembly and annotation of Popillia japonica's genome with initial clues to its potential as an invasive pest.</title>
        <authorList>
            <person name="Cucini C."/>
            <person name="Boschi S."/>
            <person name="Funari R."/>
            <person name="Cardaioli E."/>
            <person name="Iannotti N."/>
            <person name="Marturano G."/>
            <person name="Paoli F."/>
            <person name="Bruttini M."/>
            <person name="Carapelli A."/>
            <person name="Frati F."/>
            <person name="Nardi F."/>
        </authorList>
    </citation>
    <scope>NUCLEOTIDE SEQUENCE [LARGE SCALE GENOMIC DNA]</scope>
    <source>
        <strain evidence="2">DMR45628</strain>
    </source>
</reference>
<dbReference type="AlphaFoldDB" id="A0AAW1LYV1"/>
<dbReference type="InterPro" id="IPR004875">
    <property type="entry name" value="DDE_SF_endonuclease_dom"/>
</dbReference>
<name>A0AAW1LYV1_POPJA</name>
<dbReference type="GO" id="GO:0003676">
    <property type="term" value="F:nucleic acid binding"/>
    <property type="evidence" value="ECO:0007669"/>
    <property type="project" value="InterPro"/>
</dbReference>
<dbReference type="Pfam" id="PF03184">
    <property type="entry name" value="DDE_1"/>
    <property type="match status" value="1"/>
</dbReference>
<keyword evidence="3" id="KW-1185">Reference proteome</keyword>
<evidence type="ECO:0000313" key="2">
    <source>
        <dbReference type="EMBL" id="KAK9738836.1"/>
    </source>
</evidence>
<proteinExistence type="predicted"/>
<organism evidence="2 3">
    <name type="scientific">Popillia japonica</name>
    <name type="common">Japanese beetle</name>
    <dbReference type="NCBI Taxonomy" id="7064"/>
    <lineage>
        <taxon>Eukaryota</taxon>
        <taxon>Metazoa</taxon>
        <taxon>Ecdysozoa</taxon>
        <taxon>Arthropoda</taxon>
        <taxon>Hexapoda</taxon>
        <taxon>Insecta</taxon>
        <taxon>Pterygota</taxon>
        <taxon>Neoptera</taxon>
        <taxon>Endopterygota</taxon>
        <taxon>Coleoptera</taxon>
        <taxon>Polyphaga</taxon>
        <taxon>Scarabaeiformia</taxon>
        <taxon>Scarabaeidae</taxon>
        <taxon>Rutelinae</taxon>
        <taxon>Popillia</taxon>
    </lineage>
</organism>
<feature type="domain" description="DDE-1" evidence="1">
    <location>
        <begin position="17"/>
        <end position="105"/>
    </location>
</feature>
<dbReference type="EMBL" id="JASPKY010000082">
    <property type="protein sequence ID" value="KAK9738836.1"/>
    <property type="molecule type" value="Genomic_DNA"/>
</dbReference>
<keyword evidence="2" id="KW-0378">Hydrolase</keyword>
<keyword evidence="2" id="KW-0540">Nuclease</keyword>
<sequence length="127" mass="14786">MNARLMINTPNENAGEAQPNRWMKAELFFKWMHHFVKYSNPIAGNPLLLILDGHASNDHATQFAMKNHIHMLNSLPHTTHKLQPLYCTFMKPFKSAYNDVYTSWMRPYPGVRMLLLIAFTFSNECCN</sequence>